<reference evidence="4" key="2">
    <citation type="submission" date="2015-01" db="EMBL/GenBank/DDBJ databases">
        <title>Evolutionary Origins and Diversification of the Mycorrhizal Mutualists.</title>
        <authorList>
            <consortium name="DOE Joint Genome Institute"/>
            <consortium name="Mycorrhizal Genomics Consortium"/>
            <person name="Kohler A."/>
            <person name="Kuo A."/>
            <person name="Nagy L.G."/>
            <person name="Floudas D."/>
            <person name="Copeland A."/>
            <person name="Barry K.W."/>
            <person name="Cichocki N."/>
            <person name="Veneault-Fourrey C."/>
            <person name="LaButti K."/>
            <person name="Lindquist E.A."/>
            <person name="Lipzen A."/>
            <person name="Lundell T."/>
            <person name="Morin E."/>
            <person name="Murat C."/>
            <person name="Riley R."/>
            <person name="Ohm R."/>
            <person name="Sun H."/>
            <person name="Tunlid A."/>
            <person name="Henrissat B."/>
            <person name="Grigoriev I.V."/>
            <person name="Hibbett D.S."/>
            <person name="Martin F."/>
        </authorList>
    </citation>
    <scope>NUCLEOTIDE SEQUENCE [LARGE SCALE GENOMIC DNA]</scope>
    <source>
        <strain evidence="4">Zn</strain>
    </source>
</reference>
<dbReference type="EMBL" id="KN832889">
    <property type="protein sequence ID" value="KIM94745.1"/>
    <property type="molecule type" value="Genomic_DNA"/>
</dbReference>
<dbReference type="HOGENOM" id="CLU_000288_34_5_1"/>
<dbReference type="Gene3D" id="3.40.50.300">
    <property type="entry name" value="P-loop containing nucleotide triphosphate hydrolases"/>
    <property type="match status" value="1"/>
</dbReference>
<dbReference type="InterPro" id="IPR027417">
    <property type="entry name" value="P-loop_NTPase"/>
</dbReference>
<dbReference type="Proteomes" id="UP000054321">
    <property type="component" value="Unassembled WGS sequence"/>
</dbReference>
<organism evidence="3 4">
    <name type="scientific">Oidiodendron maius (strain Zn)</name>
    <dbReference type="NCBI Taxonomy" id="913774"/>
    <lineage>
        <taxon>Eukaryota</taxon>
        <taxon>Fungi</taxon>
        <taxon>Dikarya</taxon>
        <taxon>Ascomycota</taxon>
        <taxon>Pezizomycotina</taxon>
        <taxon>Leotiomycetes</taxon>
        <taxon>Leotiomycetes incertae sedis</taxon>
        <taxon>Myxotrichaceae</taxon>
        <taxon>Oidiodendron</taxon>
    </lineage>
</organism>
<dbReference type="Pfam" id="PF24883">
    <property type="entry name" value="NPHP3_N"/>
    <property type="match status" value="1"/>
</dbReference>
<proteinExistence type="predicted"/>
<dbReference type="AlphaFoldDB" id="A0A0C3GF47"/>
<evidence type="ECO:0000313" key="3">
    <source>
        <dbReference type="EMBL" id="KIM94745.1"/>
    </source>
</evidence>
<gene>
    <name evidence="3" type="ORF">OIDMADRAFT_135721</name>
</gene>
<dbReference type="InParanoid" id="A0A0C3GF47"/>
<evidence type="ECO:0000259" key="2">
    <source>
        <dbReference type="Pfam" id="PF24883"/>
    </source>
</evidence>
<name>A0A0C3GF47_OIDMZ</name>
<dbReference type="SUPFAM" id="SSF52540">
    <property type="entry name" value="P-loop containing nucleoside triphosphate hydrolases"/>
    <property type="match status" value="1"/>
</dbReference>
<dbReference type="PANTHER" id="PTHR10039:SF15">
    <property type="entry name" value="NACHT DOMAIN-CONTAINING PROTEIN"/>
    <property type="match status" value="1"/>
</dbReference>
<dbReference type="STRING" id="913774.A0A0C3GF47"/>
<evidence type="ECO:0000313" key="4">
    <source>
        <dbReference type="Proteomes" id="UP000054321"/>
    </source>
</evidence>
<evidence type="ECO:0000256" key="1">
    <source>
        <dbReference type="ARBA" id="ARBA00022737"/>
    </source>
</evidence>
<dbReference type="InterPro" id="IPR056884">
    <property type="entry name" value="NPHP3-like_N"/>
</dbReference>
<accession>A0A0C3GF47</accession>
<feature type="domain" description="Nephrocystin 3-like N-terminal" evidence="2">
    <location>
        <begin position="51"/>
        <end position="216"/>
    </location>
</feature>
<dbReference type="OrthoDB" id="195446at2759"/>
<dbReference type="PANTHER" id="PTHR10039">
    <property type="entry name" value="AMELOGENIN"/>
    <property type="match status" value="1"/>
</dbReference>
<keyword evidence="1" id="KW-0677">Repeat</keyword>
<reference evidence="3 4" key="1">
    <citation type="submission" date="2014-04" db="EMBL/GenBank/DDBJ databases">
        <authorList>
            <consortium name="DOE Joint Genome Institute"/>
            <person name="Kuo A."/>
            <person name="Martino E."/>
            <person name="Perotto S."/>
            <person name="Kohler A."/>
            <person name="Nagy L.G."/>
            <person name="Floudas D."/>
            <person name="Copeland A."/>
            <person name="Barry K.W."/>
            <person name="Cichocki N."/>
            <person name="Veneault-Fourrey C."/>
            <person name="LaButti K."/>
            <person name="Lindquist E.A."/>
            <person name="Lipzen A."/>
            <person name="Lundell T."/>
            <person name="Morin E."/>
            <person name="Murat C."/>
            <person name="Sun H."/>
            <person name="Tunlid A."/>
            <person name="Henrissat B."/>
            <person name="Grigoriev I.V."/>
            <person name="Hibbett D.S."/>
            <person name="Martin F."/>
            <person name="Nordberg H.P."/>
            <person name="Cantor M.N."/>
            <person name="Hua S.X."/>
        </authorList>
    </citation>
    <scope>NUCLEOTIDE SEQUENCE [LARGE SCALE GENOMIC DNA]</scope>
    <source>
        <strain evidence="3 4">Zn</strain>
    </source>
</reference>
<sequence length="244" mass="27659">MRSYISETAEKDIHSVKLRQDDQGRQEIMNWLTPVDYGPRQSDYLKMRQPGTGQWLLDSAEYQAWLKTKKQTLFCPGIPGAGKTVLTAIVVNDLTKRVSSDPTIGIAYVYCNFWQQGTQKIDDLMASLLKQLAQCWSSLPRSVNVLYDQHRAKCTRPSLDEISGVLQSVATMYSRSFIIVDALDECQVSDGSQARFLSELFTLQTQHGVNIFATSRLIPQIMDQFNGSVSLEIRAHNNDVRQYL</sequence>
<feature type="non-terminal residue" evidence="3">
    <location>
        <position position="244"/>
    </location>
</feature>
<protein>
    <recommendedName>
        <fullName evidence="2">Nephrocystin 3-like N-terminal domain-containing protein</fullName>
    </recommendedName>
</protein>
<keyword evidence="4" id="KW-1185">Reference proteome</keyword>